<feature type="domain" description="Beta-ketoacyl-[acyl-carrier-protein] synthase III N-terminal" evidence="4">
    <location>
        <begin position="129"/>
        <end position="206"/>
    </location>
</feature>
<protein>
    <submittedName>
        <fullName evidence="5">Ketoacyl-ACP synthase III</fullName>
    </submittedName>
</protein>
<dbReference type="GO" id="GO:0004315">
    <property type="term" value="F:3-oxoacyl-[acyl-carrier-protein] synthase activity"/>
    <property type="evidence" value="ECO:0007669"/>
    <property type="project" value="InterPro"/>
</dbReference>
<organism evidence="5 6">
    <name type="scientific">Gramella jeungdoensis</name>
    <dbReference type="NCBI Taxonomy" id="708091"/>
    <lineage>
        <taxon>Bacteria</taxon>
        <taxon>Pseudomonadati</taxon>
        <taxon>Bacteroidota</taxon>
        <taxon>Flavobacteriia</taxon>
        <taxon>Flavobacteriales</taxon>
        <taxon>Flavobacteriaceae</taxon>
        <taxon>Christiangramia</taxon>
    </lineage>
</organism>
<name>A0A4Y8ANZ6_9FLAO</name>
<evidence type="ECO:0000259" key="3">
    <source>
        <dbReference type="Pfam" id="PF08541"/>
    </source>
</evidence>
<dbReference type="InterPro" id="IPR013751">
    <property type="entry name" value="ACP_syn_III_N"/>
</dbReference>
<gene>
    <name evidence="5" type="ORF">E2488_15040</name>
</gene>
<reference evidence="5 6" key="1">
    <citation type="journal article" date="2011" name="J. Microbiol.">
        <title>Gramella jeungdoensis sp. nov., isolated from a solar saltern in Korea.</title>
        <authorList>
            <person name="Joung Y."/>
            <person name="Kim H."/>
            <person name="Jang T."/>
            <person name="Ahn T.S."/>
            <person name="Joh K."/>
        </authorList>
    </citation>
    <scope>NUCLEOTIDE SEQUENCE [LARGE SCALE GENOMIC DNA]</scope>
    <source>
        <strain evidence="5 6">KCTC 23123</strain>
    </source>
</reference>
<dbReference type="Pfam" id="PF08541">
    <property type="entry name" value="ACP_syn_III_C"/>
    <property type="match status" value="1"/>
</dbReference>
<dbReference type="CDD" id="cd00830">
    <property type="entry name" value="KAS_III"/>
    <property type="match status" value="1"/>
</dbReference>
<dbReference type="PANTHER" id="PTHR34069:SF2">
    <property type="entry name" value="BETA-KETOACYL-[ACYL-CARRIER-PROTEIN] SYNTHASE III"/>
    <property type="match status" value="1"/>
</dbReference>
<dbReference type="Gene3D" id="3.40.47.10">
    <property type="match status" value="2"/>
</dbReference>
<evidence type="ECO:0000259" key="4">
    <source>
        <dbReference type="Pfam" id="PF08545"/>
    </source>
</evidence>
<comment type="caution">
    <text evidence="5">The sequence shown here is derived from an EMBL/GenBank/DDBJ whole genome shotgun (WGS) entry which is preliminary data.</text>
</comment>
<feature type="domain" description="Beta-ketoacyl-[acyl-carrier-protein] synthase III C-terminal" evidence="3">
    <location>
        <begin position="254"/>
        <end position="353"/>
    </location>
</feature>
<dbReference type="EMBL" id="SNQI01000006">
    <property type="protein sequence ID" value="TEW72176.1"/>
    <property type="molecule type" value="Genomic_DNA"/>
</dbReference>
<evidence type="ECO:0000313" key="5">
    <source>
        <dbReference type="EMBL" id="TEW72176.1"/>
    </source>
</evidence>
<dbReference type="GO" id="GO:0006633">
    <property type="term" value="P:fatty acid biosynthetic process"/>
    <property type="evidence" value="ECO:0007669"/>
    <property type="project" value="InterPro"/>
</dbReference>
<sequence>MRSVITGTGSYIPSIIKKNSDFLNSIFLNEDGSPFGNENVEIIEKFKAITGIEERRYADDDQDSSDLAYLASKKAIEDARIDAEELDYIILAHNFGDVKSNSVQSDVLPSLASRVKYKLGIKNPSCVAYDILFGCPGWIQGVIQAEAYIKSGIAQKCLVIGTETLSRVVDPFDRDSMIFADGAGACIIEAKETEKQGILSHAAQTDALEECYYLYFGESFNKEKNRDVRYIKMLGRKIYEYGLNHVPLAMKTALDKSGIAISEVKKVFIHQANEKMDEAIIKRFYRLYKTKVPKNVMPMCIHKLGNSSVATVPTLLDMVKNGEIENHEINKGDVIIFASVGAGMNINAVVYKY</sequence>
<dbReference type="RefSeq" id="WP_134249200.1">
    <property type="nucleotide sequence ID" value="NZ_SNQI01000006.1"/>
</dbReference>
<keyword evidence="6" id="KW-1185">Reference proteome</keyword>
<dbReference type="PANTHER" id="PTHR34069">
    <property type="entry name" value="3-OXOACYL-[ACYL-CARRIER-PROTEIN] SYNTHASE 3"/>
    <property type="match status" value="1"/>
</dbReference>
<accession>A0A4Y8ANZ6</accession>
<evidence type="ECO:0000256" key="1">
    <source>
        <dbReference type="ARBA" id="ARBA00022679"/>
    </source>
</evidence>
<dbReference type="Pfam" id="PF08545">
    <property type="entry name" value="ACP_syn_III"/>
    <property type="match status" value="1"/>
</dbReference>
<dbReference type="SUPFAM" id="SSF53901">
    <property type="entry name" value="Thiolase-like"/>
    <property type="match status" value="1"/>
</dbReference>
<proteinExistence type="predicted"/>
<dbReference type="AlphaFoldDB" id="A0A4Y8ANZ6"/>
<keyword evidence="2" id="KW-0012">Acyltransferase</keyword>
<evidence type="ECO:0000256" key="2">
    <source>
        <dbReference type="ARBA" id="ARBA00023315"/>
    </source>
</evidence>
<evidence type="ECO:0000313" key="6">
    <source>
        <dbReference type="Proteomes" id="UP000298517"/>
    </source>
</evidence>
<dbReference type="OrthoDB" id="5171393at2"/>
<dbReference type="Proteomes" id="UP000298517">
    <property type="component" value="Unassembled WGS sequence"/>
</dbReference>
<keyword evidence="1" id="KW-0808">Transferase</keyword>
<dbReference type="InterPro" id="IPR013747">
    <property type="entry name" value="ACP_syn_III_C"/>
</dbReference>
<dbReference type="GO" id="GO:0044550">
    <property type="term" value="P:secondary metabolite biosynthetic process"/>
    <property type="evidence" value="ECO:0007669"/>
    <property type="project" value="TreeGrafter"/>
</dbReference>
<dbReference type="InterPro" id="IPR016039">
    <property type="entry name" value="Thiolase-like"/>
</dbReference>